<protein>
    <recommendedName>
        <fullName evidence="1">Fatty acyl-CoA reductase</fullName>
        <ecNumber evidence="1">1.2.1.84</ecNumber>
    </recommendedName>
</protein>
<keyword evidence="1" id="KW-0444">Lipid biosynthesis</keyword>
<dbReference type="OrthoDB" id="429813at2759"/>
<comment type="similarity">
    <text evidence="1">Belongs to the fatty acyl-CoA reductase family.</text>
</comment>
<dbReference type="EMBL" id="WJQU01000002">
    <property type="protein sequence ID" value="KAJ6643839.1"/>
    <property type="molecule type" value="Genomic_DNA"/>
</dbReference>
<accession>A0A9Q0N721</accession>
<dbReference type="SUPFAM" id="SSF51735">
    <property type="entry name" value="NAD(P)-binding Rossmann-fold domains"/>
    <property type="match status" value="1"/>
</dbReference>
<gene>
    <name evidence="3" type="primary">wat_1</name>
    <name evidence="3" type="ORF">Bhyg_08804</name>
</gene>
<dbReference type="CDD" id="cd05236">
    <property type="entry name" value="FAR-N_SDR_e"/>
    <property type="match status" value="1"/>
</dbReference>
<reference evidence="3" key="1">
    <citation type="submission" date="2022-07" db="EMBL/GenBank/DDBJ databases">
        <authorList>
            <person name="Trinca V."/>
            <person name="Uliana J.V.C."/>
            <person name="Torres T.T."/>
            <person name="Ward R.J."/>
            <person name="Monesi N."/>
        </authorList>
    </citation>
    <scope>NUCLEOTIDE SEQUENCE</scope>
    <source>
        <strain evidence="3">HSMRA1968</strain>
        <tissue evidence="3">Whole embryos</tissue>
    </source>
</reference>
<organism evidence="3 4">
    <name type="scientific">Pseudolycoriella hygida</name>
    <dbReference type="NCBI Taxonomy" id="35572"/>
    <lineage>
        <taxon>Eukaryota</taxon>
        <taxon>Metazoa</taxon>
        <taxon>Ecdysozoa</taxon>
        <taxon>Arthropoda</taxon>
        <taxon>Hexapoda</taxon>
        <taxon>Insecta</taxon>
        <taxon>Pterygota</taxon>
        <taxon>Neoptera</taxon>
        <taxon>Endopterygota</taxon>
        <taxon>Diptera</taxon>
        <taxon>Nematocera</taxon>
        <taxon>Sciaroidea</taxon>
        <taxon>Sciaridae</taxon>
        <taxon>Pseudolycoriella</taxon>
    </lineage>
</organism>
<dbReference type="Gene3D" id="3.40.50.720">
    <property type="entry name" value="NAD(P)-binding Rossmann-like Domain"/>
    <property type="match status" value="1"/>
</dbReference>
<evidence type="ECO:0000313" key="4">
    <source>
        <dbReference type="Proteomes" id="UP001151699"/>
    </source>
</evidence>
<evidence type="ECO:0000256" key="1">
    <source>
        <dbReference type="RuleBase" id="RU363097"/>
    </source>
</evidence>
<dbReference type="InterPro" id="IPR013120">
    <property type="entry name" value="FAR_NAD-bd"/>
</dbReference>
<dbReference type="PANTHER" id="PTHR11011:SF81">
    <property type="entry name" value="FATTY ACYL-COA REDUCTASE"/>
    <property type="match status" value="1"/>
</dbReference>
<dbReference type="PANTHER" id="PTHR11011">
    <property type="entry name" value="MALE STERILITY PROTEIN 2-RELATED"/>
    <property type="match status" value="1"/>
</dbReference>
<dbReference type="Pfam" id="PF07993">
    <property type="entry name" value="NAD_binding_4"/>
    <property type="match status" value="1"/>
</dbReference>
<proteinExistence type="inferred from homology"/>
<keyword evidence="4" id="KW-1185">Reference proteome</keyword>
<comment type="catalytic activity">
    <reaction evidence="1">
        <text>a long-chain fatty acyl-CoA + 2 NADPH + 2 H(+) = a long-chain primary fatty alcohol + 2 NADP(+) + CoA</text>
        <dbReference type="Rhea" id="RHEA:52716"/>
        <dbReference type="ChEBI" id="CHEBI:15378"/>
        <dbReference type="ChEBI" id="CHEBI:57287"/>
        <dbReference type="ChEBI" id="CHEBI:57783"/>
        <dbReference type="ChEBI" id="CHEBI:58349"/>
        <dbReference type="ChEBI" id="CHEBI:77396"/>
        <dbReference type="ChEBI" id="CHEBI:83139"/>
        <dbReference type="EC" id="1.2.1.84"/>
    </reaction>
</comment>
<evidence type="ECO:0000259" key="2">
    <source>
        <dbReference type="Pfam" id="PF07993"/>
    </source>
</evidence>
<keyword evidence="1" id="KW-0443">Lipid metabolism</keyword>
<comment type="function">
    <text evidence="1">Catalyzes the reduction of fatty acyl-CoA to fatty alcohols.</text>
</comment>
<name>A0A9Q0N721_9DIPT</name>
<dbReference type="GO" id="GO:0102965">
    <property type="term" value="F:alcohol-forming long-chain fatty acyl-CoA reductase activity"/>
    <property type="evidence" value="ECO:0007669"/>
    <property type="project" value="UniProtKB-EC"/>
</dbReference>
<dbReference type="AlphaFoldDB" id="A0A9Q0N721"/>
<keyword evidence="1" id="KW-0560">Oxidoreductase</keyword>
<keyword evidence="1" id="KW-0521">NADP</keyword>
<dbReference type="InterPro" id="IPR026055">
    <property type="entry name" value="FAR"/>
</dbReference>
<dbReference type="GO" id="GO:0080019">
    <property type="term" value="F:alcohol-forming very long-chain fatty acyl-CoA reductase activity"/>
    <property type="evidence" value="ECO:0007669"/>
    <property type="project" value="InterPro"/>
</dbReference>
<dbReference type="Proteomes" id="UP001151699">
    <property type="component" value="Chromosome B"/>
</dbReference>
<sequence length="345" mass="39355">MVSSETPDSVSDFYNDSVILITGGTGFLGKVLIEKLLRVYRIKKICLIIRSKNDLDCESRLAEFFKESIFDRLHSEQPDAFKKVIPIEACFAANDLNISEANKNIIWNEVEIVFNIVASVKFNERFRDAVEINVLGTKKILDLVMETKHLKTLVHVSTLYSNCDKKFIAEKVYEQEVAYEKIMELTRSLDDMELNEMQGQLIGNMPNTYTMTKRCSEDLVNHRAHCLPAGIFRPPIVLSTYKEPVAGWTDNLYGPSGICTSVARGFVHVIHGNANKKANLVPADFCVSAMIASAWDISKRYHNRIYDHSEIPVYNYIYDKNNLTWGKYMKLVQYGLHGPLSHALW</sequence>
<dbReference type="GO" id="GO:0035336">
    <property type="term" value="P:long-chain fatty-acyl-CoA metabolic process"/>
    <property type="evidence" value="ECO:0007669"/>
    <property type="project" value="TreeGrafter"/>
</dbReference>
<dbReference type="InterPro" id="IPR036291">
    <property type="entry name" value="NAD(P)-bd_dom_sf"/>
</dbReference>
<dbReference type="EC" id="1.2.1.84" evidence="1"/>
<evidence type="ECO:0000313" key="3">
    <source>
        <dbReference type="EMBL" id="KAJ6643839.1"/>
    </source>
</evidence>
<feature type="domain" description="Thioester reductase (TE)" evidence="2">
    <location>
        <begin position="21"/>
        <end position="290"/>
    </location>
</feature>
<dbReference type="FunFam" id="3.40.50.720:FF:000598">
    <property type="entry name" value="Fatty acyl-CoA reductase"/>
    <property type="match status" value="1"/>
</dbReference>
<dbReference type="GO" id="GO:0005777">
    <property type="term" value="C:peroxisome"/>
    <property type="evidence" value="ECO:0007669"/>
    <property type="project" value="TreeGrafter"/>
</dbReference>
<comment type="caution">
    <text evidence="3">The sequence shown here is derived from an EMBL/GenBank/DDBJ whole genome shotgun (WGS) entry which is preliminary data.</text>
</comment>